<keyword evidence="2" id="KW-1185">Reference proteome</keyword>
<evidence type="ECO:0000313" key="1">
    <source>
        <dbReference type="EMBL" id="KAK8743457.1"/>
    </source>
</evidence>
<protein>
    <submittedName>
        <fullName evidence="1">Uncharacterized protein</fullName>
    </submittedName>
</protein>
<proteinExistence type="predicted"/>
<gene>
    <name evidence="1" type="ORF">OTU49_001088</name>
</gene>
<feature type="non-terminal residue" evidence="1">
    <location>
        <position position="99"/>
    </location>
</feature>
<feature type="non-terminal residue" evidence="1">
    <location>
        <position position="1"/>
    </location>
</feature>
<accession>A0AAW0XVF4</accession>
<comment type="caution">
    <text evidence="1">The sequence shown here is derived from an EMBL/GenBank/DDBJ whole genome shotgun (WGS) entry which is preliminary data.</text>
</comment>
<dbReference type="Proteomes" id="UP001445076">
    <property type="component" value="Unassembled WGS sequence"/>
</dbReference>
<dbReference type="InterPro" id="IPR013783">
    <property type="entry name" value="Ig-like_fold"/>
</dbReference>
<name>A0AAW0XVF4_CHEQU</name>
<dbReference type="SUPFAM" id="SSF48726">
    <property type="entry name" value="Immunoglobulin"/>
    <property type="match status" value="2"/>
</dbReference>
<sequence length="99" mass="10569">SLQAPNGSLVLIDISTSSAGWFMCRADNSVGKAISKVVQLSVHAPARVVTEGRQVTCHVGQIVMVECEAIGDAPLSLTWHRYNALISKGHSRVLVRESG</sequence>
<dbReference type="Gene3D" id="2.60.40.10">
    <property type="entry name" value="Immunoglobulins"/>
    <property type="match status" value="2"/>
</dbReference>
<dbReference type="EMBL" id="JARKIK010000024">
    <property type="protein sequence ID" value="KAK8743457.1"/>
    <property type="molecule type" value="Genomic_DNA"/>
</dbReference>
<dbReference type="AlphaFoldDB" id="A0AAW0XVF4"/>
<dbReference type="InterPro" id="IPR036179">
    <property type="entry name" value="Ig-like_dom_sf"/>
</dbReference>
<reference evidence="1 2" key="1">
    <citation type="journal article" date="2024" name="BMC Genomics">
        <title>Genome assembly of redclaw crayfish (Cherax quadricarinatus) provides insights into its immune adaptation and hypoxia tolerance.</title>
        <authorList>
            <person name="Liu Z."/>
            <person name="Zheng J."/>
            <person name="Li H."/>
            <person name="Fang K."/>
            <person name="Wang S."/>
            <person name="He J."/>
            <person name="Zhou D."/>
            <person name="Weng S."/>
            <person name="Chi M."/>
            <person name="Gu Z."/>
            <person name="He J."/>
            <person name="Li F."/>
            <person name="Wang M."/>
        </authorList>
    </citation>
    <scope>NUCLEOTIDE SEQUENCE [LARGE SCALE GENOMIC DNA]</scope>
    <source>
        <strain evidence="1">ZL_2023a</strain>
    </source>
</reference>
<evidence type="ECO:0000313" key="2">
    <source>
        <dbReference type="Proteomes" id="UP001445076"/>
    </source>
</evidence>
<organism evidence="1 2">
    <name type="scientific">Cherax quadricarinatus</name>
    <name type="common">Australian red claw crayfish</name>
    <dbReference type="NCBI Taxonomy" id="27406"/>
    <lineage>
        <taxon>Eukaryota</taxon>
        <taxon>Metazoa</taxon>
        <taxon>Ecdysozoa</taxon>
        <taxon>Arthropoda</taxon>
        <taxon>Crustacea</taxon>
        <taxon>Multicrustacea</taxon>
        <taxon>Malacostraca</taxon>
        <taxon>Eumalacostraca</taxon>
        <taxon>Eucarida</taxon>
        <taxon>Decapoda</taxon>
        <taxon>Pleocyemata</taxon>
        <taxon>Astacidea</taxon>
        <taxon>Parastacoidea</taxon>
        <taxon>Parastacidae</taxon>
        <taxon>Cherax</taxon>
    </lineage>
</organism>